<dbReference type="AlphaFoldDB" id="A0A6J4QXG2"/>
<dbReference type="EMBL" id="CADCVB010000216">
    <property type="protein sequence ID" value="CAA9449370.1"/>
    <property type="molecule type" value="Genomic_DNA"/>
</dbReference>
<gene>
    <name evidence="2" type="ORF">AVDCRST_MAG78-3210</name>
</gene>
<protein>
    <submittedName>
        <fullName evidence="2">Uncharacterized protein</fullName>
    </submittedName>
</protein>
<feature type="transmembrane region" description="Helical" evidence="1">
    <location>
        <begin position="36"/>
        <end position="57"/>
    </location>
</feature>
<reference evidence="2" key="1">
    <citation type="submission" date="2020-02" db="EMBL/GenBank/DDBJ databases">
        <authorList>
            <person name="Meier V. D."/>
        </authorList>
    </citation>
    <scope>NUCLEOTIDE SEQUENCE</scope>
    <source>
        <strain evidence="2">AVDCRST_MAG78</strain>
    </source>
</reference>
<proteinExistence type="predicted"/>
<keyword evidence="1" id="KW-1133">Transmembrane helix</keyword>
<keyword evidence="1" id="KW-0472">Membrane</keyword>
<keyword evidence="1" id="KW-0812">Transmembrane</keyword>
<evidence type="ECO:0000256" key="1">
    <source>
        <dbReference type="SAM" id="Phobius"/>
    </source>
</evidence>
<name>A0A6J4QXG2_9ACTN</name>
<feature type="transmembrane region" description="Helical" evidence="1">
    <location>
        <begin position="12"/>
        <end position="30"/>
    </location>
</feature>
<sequence>MYEYDDKWVSTYAFAITFVTVVLPLLFRVLSGSEFWYVPIPIVLIWLIIATLVFFFARRMERYIRRGIGKFEQPEQRSL</sequence>
<organism evidence="2">
    <name type="scientific">uncultured Rubrobacteraceae bacterium</name>
    <dbReference type="NCBI Taxonomy" id="349277"/>
    <lineage>
        <taxon>Bacteria</taxon>
        <taxon>Bacillati</taxon>
        <taxon>Actinomycetota</taxon>
        <taxon>Rubrobacteria</taxon>
        <taxon>Rubrobacterales</taxon>
        <taxon>Rubrobacteraceae</taxon>
        <taxon>environmental samples</taxon>
    </lineage>
</organism>
<evidence type="ECO:0000313" key="2">
    <source>
        <dbReference type="EMBL" id="CAA9449370.1"/>
    </source>
</evidence>
<accession>A0A6J4QXG2</accession>